<gene>
    <name evidence="1" type="ORF">CEXT_544001</name>
</gene>
<dbReference type="EMBL" id="BPLR01009742">
    <property type="protein sequence ID" value="GIY34223.1"/>
    <property type="molecule type" value="Genomic_DNA"/>
</dbReference>
<organism evidence="1 2">
    <name type="scientific">Caerostris extrusa</name>
    <name type="common">Bark spider</name>
    <name type="synonym">Caerostris bankana</name>
    <dbReference type="NCBI Taxonomy" id="172846"/>
    <lineage>
        <taxon>Eukaryota</taxon>
        <taxon>Metazoa</taxon>
        <taxon>Ecdysozoa</taxon>
        <taxon>Arthropoda</taxon>
        <taxon>Chelicerata</taxon>
        <taxon>Arachnida</taxon>
        <taxon>Araneae</taxon>
        <taxon>Araneomorphae</taxon>
        <taxon>Entelegynae</taxon>
        <taxon>Araneoidea</taxon>
        <taxon>Araneidae</taxon>
        <taxon>Caerostris</taxon>
    </lineage>
</organism>
<keyword evidence="2" id="KW-1185">Reference proteome</keyword>
<proteinExistence type="predicted"/>
<dbReference type="AlphaFoldDB" id="A0AAV4SIF9"/>
<evidence type="ECO:0000313" key="2">
    <source>
        <dbReference type="Proteomes" id="UP001054945"/>
    </source>
</evidence>
<reference evidence="1 2" key="1">
    <citation type="submission" date="2021-06" db="EMBL/GenBank/DDBJ databases">
        <title>Caerostris extrusa draft genome.</title>
        <authorList>
            <person name="Kono N."/>
            <person name="Arakawa K."/>
        </authorList>
    </citation>
    <scope>NUCLEOTIDE SEQUENCE [LARGE SCALE GENOMIC DNA]</scope>
</reference>
<name>A0AAV4SIF9_CAEEX</name>
<dbReference type="Proteomes" id="UP001054945">
    <property type="component" value="Unassembled WGS sequence"/>
</dbReference>
<protein>
    <submittedName>
        <fullName evidence="1">Uncharacterized protein</fullName>
    </submittedName>
</protein>
<comment type="caution">
    <text evidence="1">The sequence shown here is derived from an EMBL/GenBank/DDBJ whole genome shotgun (WGS) entry which is preliminary data.</text>
</comment>
<evidence type="ECO:0000313" key="1">
    <source>
        <dbReference type="EMBL" id="GIY34223.1"/>
    </source>
</evidence>
<accession>A0AAV4SIF9</accession>
<sequence length="117" mass="13862">MQRLYLFASRRISLRFRRRKKKNSGEEPTPLFLFYQNCNIKFRKVKSLGFCAHKKNRIRNIWRLLKREEKTDDIPLFFFSWNSPTASFELLSSSKPSHCKGATPKGTHFPELCGTTF</sequence>